<evidence type="ECO:0000313" key="3">
    <source>
        <dbReference type="Proteomes" id="UP000570595"/>
    </source>
</evidence>
<accession>A0A7J6LMG1</accession>
<sequence length="124" mass="14260">MEPLVIESAGLDACPGQPMNPLAVKLLHDQGYDTSAERKHRSKQLTMEMLCRAREVYGMDRGHVERLKAMVDEKVDGVSRVEPRIEMLVKEGIPDPYTYSEEAWPPIMDMLQRGVEERLREHLQ</sequence>
<dbReference type="Proteomes" id="UP000570595">
    <property type="component" value="Unassembled WGS sequence"/>
</dbReference>
<dbReference type="SUPFAM" id="SSF52788">
    <property type="entry name" value="Phosphotyrosine protein phosphatases I"/>
    <property type="match status" value="1"/>
</dbReference>
<evidence type="ECO:0000259" key="1">
    <source>
        <dbReference type="Pfam" id="PF01451"/>
    </source>
</evidence>
<reference evidence="2 3" key="1">
    <citation type="submission" date="2020-04" db="EMBL/GenBank/DDBJ databases">
        <title>Perkinsus olseni comparative genomics.</title>
        <authorList>
            <person name="Bogema D.R."/>
        </authorList>
    </citation>
    <scope>NUCLEOTIDE SEQUENCE [LARGE SCALE GENOMIC DNA]</scope>
    <source>
        <strain evidence="2">ATCC PRA-179</strain>
    </source>
</reference>
<comment type="caution">
    <text evidence="2">The sequence shown here is derived from an EMBL/GenBank/DDBJ whole genome shotgun (WGS) entry which is preliminary data.</text>
</comment>
<dbReference type="InterPro" id="IPR036196">
    <property type="entry name" value="Ptyr_pPase_sf"/>
</dbReference>
<protein>
    <recommendedName>
        <fullName evidence="1">Phosphotyrosine protein phosphatase I domain-containing protein</fullName>
    </recommendedName>
</protein>
<gene>
    <name evidence="2" type="ORF">FOZ61_004239</name>
</gene>
<feature type="domain" description="Phosphotyrosine protein phosphatase I" evidence="1">
    <location>
        <begin position="5"/>
        <end position="116"/>
    </location>
</feature>
<dbReference type="AlphaFoldDB" id="A0A7J6LMG1"/>
<evidence type="ECO:0000313" key="2">
    <source>
        <dbReference type="EMBL" id="KAF4660101.1"/>
    </source>
</evidence>
<dbReference type="InterPro" id="IPR023485">
    <property type="entry name" value="Ptyr_pPase"/>
</dbReference>
<organism evidence="2 3">
    <name type="scientific">Perkinsus olseni</name>
    <name type="common">Perkinsus atlanticus</name>
    <dbReference type="NCBI Taxonomy" id="32597"/>
    <lineage>
        <taxon>Eukaryota</taxon>
        <taxon>Sar</taxon>
        <taxon>Alveolata</taxon>
        <taxon>Perkinsozoa</taxon>
        <taxon>Perkinsea</taxon>
        <taxon>Perkinsida</taxon>
        <taxon>Perkinsidae</taxon>
        <taxon>Perkinsus</taxon>
    </lineage>
</organism>
<dbReference type="Pfam" id="PF01451">
    <property type="entry name" value="LMWPc"/>
    <property type="match status" value="1"/>
</dbReference>
<proteinExistence type="predicted"/>
<dbReference type="EMBL" id="JABAHT010000243">
    <property type="protein sequence ID" value="KAF4660101.1"/>
    <property type="molecule type" value="Genomic_DNA"/>
</dbReference>
<name>A0A7J6LMG1_PEROL</name>
<dbReference type="Gene3D" id="3.40.50.2300">
    <property type="match status" value="1"/>
</dbReference>